<comment type="pathway">
    <text evidence="2 7">Cofactor biosynthesis; molybdopterin biosynthesis.</text>
</comment>
<feature type="domain" description="Molybdopterin cofactor biosynthesis C (MoaC)" evidence="8">
    <location>
        <begin position="19"/>
        <end position="154"/>
    </location>
</feature>
<dbReference type="NCBIfam" id="TIGR00581">
    <property type="entry name" value="moaC"/>
    <property type="match status" value="1"/>
</dbReference>
<dbReference type="InterPro" id="IPR036522">
    <property type="entry name" value="MoaC_sf"/>
</dbReference>
<dbReference type="Gene3D" id="3.30.70.640">
    <property type="entry name" value="Molybdopterin cofactor biosynthesis C (MoaC) domain"/>
    <property type="match status" value="1"/>
</dbReference>
<dbReference type="Proteomes" id="UP000246352">
    <property type="component" value="Unassembled WGS sequence"/>
</dbReference>
<evidence type="ECO:0000256" key="6">
    <source>
        <dbReference type="ARBA" id="ARBA00055087"/>
    </source>
</evidence>
<dbReference type="Pfam" id="PF01967">
    <property type="entry name" value="MoaC"/>
    <property type="match status" value="1"/>
</dbReference>
<accession>A0A317PQG6</accession>
<evidence type="ECO:0000256" key="2">
    <source>
        <dbReference type="ARBA" id="ARBA00005046"/>
    </source>
</evidence>
<evidence type="ECO:0000256" key="1">
    <source>
        <dbReference type="ARBA" id="ARBA00001637"/>
    </source>
</evidence>
<dbReference type="InterPro" id="IPR050105">
    <property type="entry name" value="MoCo_biosynth_MoaA/MoaC"/>
</dbReference>
<dbReference type="CDD" id="cd01420">
    <property type="entry name" value="MoaC_PE"/>
    <property type="match status" value="1"/>
</dbReference>
<dbReference type="HAMAP" id="MF_01224_B">
    <property type="entry name" value="MoaC_B"/>
    <property type="match status" value="1"/>
</dbReference>
<comment type="subunit">
    <text evidence="7">Homohexamer; trimer of dimers.</text>
</comment>
<dbReference type="EC" id="4.6.1.17" evidence="3 7"/>
<feature type="active site" evidence="7">
    <location>
        <position position="132"/>
    </location>
</feature>
<comment type="caution">
    <text evidence="9">The sequence shown here is derived from an EMBL/GenBank/DDBJ whole genome shotgun (WGS) entry which is preliminary data.</text>
</comment>
<dbReference type="PANTHER" id="PTHR22960">
    <property type="entry name" value="MOLYBDOPTERIN COFACTOR SYNTHESIS PROTEIN A"/>
    <property type="match status" value="1"/>
</dbReference>
<dbReference type="SUPFAM" id="SSF55040">
    <property type="entry name" value="Molybdenum cofactor biosynthesis protein C, MoaC"/>
    <property type="match status" value="1"/>
</dbReference>
<dbReference type="InterPro" id="IPR023045">
    <property type="entry name" value="MoaC"/>
</dbReference>
<dbReference type="GO" id="GO:0061799">
    <property type="term" value="F:cyclic pyranopterin monophosphate synthase activity"/>
    <property type="evidence" value="ECO:0007669"/>
    <property type="project" value="UniProtKB-UniRule"/>
</dbReference>
<dbReference type="UniPathway" id="UPA00344"/>
<reference evidence="9 10" key="1">
    <citation type="submission" date="2018-05" db="EMBL/GenBank/DDBJ databases">
        <title>Genomic Encyclopedia of Type Strains, Phase IV (KMG-IV): sequencing the most valuable type-strain genomes for metagenomic binning, comparative biology and taxonomic classification.</title>
        <authorList>
            <person name="Goeker M."/>
        </authorList>
    </citation>
    <scope>NUCLEOTIDE SEQUENCE [LARGE SCALE GENOMIC DNA]</scope>
    <source>
        <strain evidence="9 10">DSM 16791</strain>
    </source>
</reference>
<dbReference type="InterPro" id="IPR047594">
    <property type="entry name" value="MoaC_bact/euk"/>
</dbReference>
<evidence type="ECO:0000259" key="8">
    <source>
        <dbReference type="Pfam" id="PF01967"/>
    </source>
</evidence>
<evidence type="ECO:0000256" key="3">
    <source>
        <dbReference type="ARBA" id="ARBA00012575"/>
    </source>
</evidence>
<evidence type="ECO:0000256" key="5">
    <source>
        <dbReference type="ARBA" id="ARBA00023239"/>
    </source>
</evidence>
<feature type="binding site" evidence="7">
    <location>
        <begin position="79"/>
        <end position="81"/>
    </location>
    <ligand>
        <name>substrate</name>
    </ligand>
</feature>
<keyword evidence="4 7" id="KW-0501">Molybdenum cofactor biosynthesis</keyword>
<gene>
    <name evidence="7" type="primary">moaC</name>
    <name evidence="9" type="ORF">DFR52_101388</name>
</gene>
<keyword evidence="5 7" id="KW-0456">Lyase</keyword>
<dbReference type="RefSeq" id="WP_110030225.1">
    <property type="nucleotide sequence ID" value="NZ_QGTR01000001.1"/>
</dbReference>
<evidence type="ECO:0000313" key="10">
    <source>
        <dbReference type="Proteomes" id="UP000246352"/>
    </source>
</evidence>
<sequence>MGETEPQLTHLAADGSASMVDVGDKADTTRIAEAEGFVRMRPETLELIRAGDMKKGDVIGTARIAGIMAAKQTASLIPLCHPLALTKVSVDIAVDEALPGLRVTAMAKLTGKTGVEMEALTAVSVACLTIYDMAKAVDRGMEISGIRVLAKSGGKSGDWSAAGGPL</sequence>
<protein>
    <recommendedName>
        <fullName evidence="3 7">Cyclic pyranopterin monophosphate synthase</fullName>
        <ecNumber evidence="3 7">4.6.1.17</ecNumber>
    </recommendedName>
    <alternativeName>
        <fullName evidence="7">Molybdenum cofactor biosynthesis protein C</fullName>
    </alternativeName>
</protein>
<proteinExistence type="inferred from homology"/>
<dbReference type="GO" id="GO:0006777">
    <property type="term" value="P:Mo-molybdopterin cofactor biosynthetic process"/>
    <property type="evidence" value="ECO:0007669"/>
    <property type="project" value="UniProtKB-UniRule"/>
</dbReference>
<comment type="similarity">
    <text evidence="7">Belongs to the MoaC family.</text>
</comment>
<dbReference type="AlphaFoldDB" id="A0A317PQG6"/>
<comment type="function">
    <text evidence="6 7">Catalyzes the conversion of (8S)-3',8-cyclo-7,8-dihydroguanosine 5'-triphosphate to cyclic pyranopterin monophosphate (cPMP).</text>
</comment>
<name>A0A317PQG6_9HYPH</name>
<keyword evidence="10" id="KW-1185">Reference proteome</keyword>
<comment type="catalytic activity">
    <reaction evidence="1 7">
        <text>(8S)-3',8-cyclo-7,8-dihydroguanosine 5'-triphosphate = cyclic pyranopterin phosphate + diphosphate</text>
        <dbReference type="Rhea" id="RHEA:49580"/>
        <dbReference type="ChEBI" id="CHEBI:33019"/>
        <dbReference type="ChEBI" id="CHEBI:59648"/>
        <dbReference type="ChEBI" id="CHEBI:131766"/>
        <dbReference type="EC" id="4.6.1.17"/>
    </reaction>
</comment>
<feature type="binding site" evidence="7">
    <location>
        <begin position="117"/>
        <end position="118"/>
    </location>
    <ligand>
        <name>substrate</name>
    </ligand>
</feature>
<organism evidence="9 10">
    <name type="scientific">Hoeflea marina</name>
    <dbReference type="NCBI Taxonomy" id="274592"/>
    <lineage>
        <taxon>Bacteria</taxon>
        <taxon>Pseudomonadati</taxon>
        <taxon>Pseudomonadota</taxon>
        <taxon>Alphaproteobacteria</taxon>
        <taxon>Hyphomicrobiales</taxon>
        <taxon>Rhizobiaceae</taxon>
        <taxon>Hoeflea</taxon>
    </lineage>
</organism>
<evidence type="ECO:0000256" key="4">
    <source>
        <dbReference type="ARBA" id="ARBA00023150"/>
    </source>
</evidence>
<dbReference type="InterPro" id="IPR002820">
    <property type="entry name" value="Mopterin_CF_biosynth-C_dom"/>
</dbReference>
<dbReference type="NCBIfam" id="NF006870">
    <property type="entry name" value="PRK09364.1"/>
    <property type="match status" value="1"/>
</dbReference>
<dbReference type="OrthoDB" id="9794429at2"/>
<dbReference type="EMBL" id="QGTR01000001">
    <property type="protein sequence ID" value="PWW03702.1"/>
    <property type="molecule type" value="Genomic_DNA"/>
</dbReference>
<evidence type="ECO:0000313" key="9">
    <source>
        <dbReference type="EMBL" id="PWW03702.1"/>
    </source>
</evidence>
<evidence type="ECO:0000256" key="7">
    <source>
        <dbReference type="HAMAP-Rule" id="MF_01224"/>
    </source>
</evidence>